<gene>
    <name evidence="2" type="ORF">JonanDRAFT_1222</name>
</gene>
<dbReference type="AlphaFoldDB" id="H0ULU7"/>
<dbReference type="Pfam" id="PF09991">
    <property type="entry name" value="DUF2232"/>
    <property type="match status" value="1"/>
</dbReference>
<keyword evidence="3" id="KW-1185">Reference proteome</keyword>
<protein>
    <submittedName>
        <fullName evidence="2">Putative membrane protein (DUF2232)</fullName>
    </submittedName>
</protein>
<proteinExistence type="predicted"/>
<feature type="transmembrane region" description="Helical" evidence="1">
    <location>
        <begin position="267"/>
        <end position="285"/>
    </location>
</feature>
<dbReference type="RefSeq" id="WP_008523180.1">
    <property type="nucleotide sequence ID" value="NZ_CM001376.1"/>
</dbReference>
<feature type="transmembrane region" description="Helical" evidence="1">
    <location>
        <begin position="20"/>
        <end position="41"/>
    </location>
</feature>
<accession>H0ULU7</accession>
<name>H0ULU7_9BACT</name>
<feature type="transmembrane region" description="Helical" evidence="1">
    <location>
        <begin position="48"/>
        <end position="68"/>
    </location>
</feature>
<evidence type="ECO:0000256" key="1">
    <source>
        <dbReference type="SAM" id="Phobius"/>
    </source>
</evidence>
<dbReference type="EMBL" id="CM001376">
    <property type="protein sequence ID" value="EHM13588.1"/>
    <property type="molecule type" value="Genomic_DNA"/>
</dbReference>
<feature type="transmembrane region" description="Helical" evidence="1">
    <location>
        <begin position="235"/>
        <end position="255"/>
    </location>
</feature>
<sequence length="310" mass="32455">MNLRMRSPAAALSLGVLSGAFYAAWNLPFVSFAVMLCAVPLAVASRLLGPAGGVGALACAAGTVAAVLSPYHALAFFLAWGACGLCLGLAARSQSAGETFLAGLTATILGMTALGGWLFYATGQGPAKLLVASLTGLYRNVLLQAPQAAAYFGAVRQAAAVVPTVFPSILVLSAMWLTALSYGLSSLLLRRTALPMPKLPKVTELRMPSSVLWAYLFSLAALVLSRLSFQAAQVAFIVGVNLELVIRALLLVQGLSLAGWWAKRFGLSWWISVPLLIAAVAVPVLEQGAVVLGVVDLWLDIRKRYGGVKQ</sequence>
<keyword evidence="1" id="KW-0472">Membrane</keyword>
<feature type="transmembrane region" description="Helical" evidence="1">
    <location>
        <begin position="210"/>
        <end position="229"/>
    </location>
</feature>
<evidence type="ECO:0000313" key="3">
    <source>
        <dbReference type="Proteomes" id="UP000003806"/>
    </source>
</evidence>
<dbReference type="STRING" id="885272.JonanDRAFT_1222"/>
<dbReference type="Proteomes" id="UP000003806">
    <property type="component" value="Chromosome"/>
</dbReference>
<keyword evidence="1" id="KW-0812">Transmembrane</keyword>
<dbReference type="OrthoDB" id="3638at2"/>
<dbReference type="InterPro" id="IPR018710">
    <property type="entry name" value="DUF2232"/>
</dbReference>
<organism evidence="2 3">
    <name type="scientific">Jonquetella anthropi DSM 22815</name>
    <dbReference type="NCBI Taxonomy" id="885272"/>
    <lineage>
        <taxon>Bacteria</taxon>
        <taxon>Thermotogati</taxon>
        <taxon>Synergistota</taxon>
        <taxon>Synergistia</taxon>
        <taxon>Synergistales</taxon>
        <taxon>Dethiosulfovibrionaceae</taxon>
        <taxon>Jonquetella</taxon>
    </lineage>
</organism>
<evidence type="ECO:0000313" key="2">
    <source>
        <dbReference type="EMBL" id="EHM13588.1"/>
    </source>
</evidence>
<feature type="transmembrane region" description="Helical" evidence="1">
    <location>
        <begin position="100"/>
        <end position="120"/>
    </location>
</feature>
<feature type="transmembrane region" description="Helical" evidence="1">
    <location>
        <begin position="74"/>
        <end position="91"/>
    </location>
</feature>
<dbReference type="eggNOG" id="COG4241">
    <property type="taxonomic scope" value="Bacteria"/>
</dbReference>
<feature type="transmembrane region" description="Helical" evidence="1">
    <location>
        <begin position="165"/>
        <end position="189"/>
    </location>
</feature>
<keyword evidence="1" id="KW-1133">Transmembrane helix</keyword>
<dbReference type="PANTHER" id="PTHR41324:SF1">
    <property type="entry name" value="DUF2232 DOMAIN-CONTAINING PROTEIN"/>
    <property type="match status" value="1"/>
</dbReference>
<reference evidence="2 3" key="1">
    <citation type="submission" date="2011-11" db="EMBL/GenBank/DDBJ databases">
        <title>The Noncontiguous Finished genome of Jonquetella anthropi DSM 22815.</title>
        <authorList>
            <consortium name="US DOE Joint Genome Institute (JGI-PGF)"/>
            <person name="Lucas S."/>
            <person name="Copeland A."/>
            <person name="Lapidus A."/>
            <person name="Glavina del Rio T."/>
            <person name="Dalin E."/>
            <person name="Tice H."/>
            <person name="Bruce D."/>
            <person name="Goodwin L."/>
            <person name="Pitluck S."/>
            <person name="Peters L."/>
            <person name="Mikhailova N."/>
            <person name="Held B."/>
            <person name="Kyrpides N."/>
            <person name="Mavromatis K."/>
            <person name="Ivanova N."/>
            <person name="Markowitz V."/>
            <person name="Cheng J.-F."/>
            <person name="Hugenholtz P."/>
            <person name="Woyke T."/>
            <person name="Wu D."/>
            <person name="Gronow S."/>
            <person name="Wellnitz S."/>
            <person name="Brambilla E."/>
            <person name="Klenk H.-P."/>
            <person name="Eisen J.A."/>
        </authorList>
    </citation>
    <scope>NUCLEOTIDE SEQUENCE [LARGE SCALE GENOMIC DNA]</scope>
    <source>
        <strain evidence="2 3">DSM 22815</strain>
    </source>
</reference>
<dbReference type="PANTHER" id="PTHR41324">
    <property type="entry name" value="MEMBRANE PROTEIN-RELATED"/>
    <property type="match status" value="1"/>
</dbReference>
<dbReference type="HOGENOM" id="CLU_068641_2_0_0"/>